<evidence type="ECO:0000313" key="1">
    <source>
        <dbReference type="EMBL" id="MDI5965775.1"/>
    </source>
</evidence>
<reference evidence="1 2" key="1">
    <citation type="submission" date="2023-05" db="EMBL/GenBank/DDBJ databases">
        <title>Streptantibioticus silvisoli sp. nov., acidotolerant actinomycetes 1 from pine litter.</title>
        <authorList>
            <person name="Swiecimska M."/>
            <person name="Golinska P."/>
            <person name="Sangal V."/>
            <person name="Wachnowicz B."/>
            <person name="Goodfellow M."/>
        </authorList>
    </citation>
    <scope>NUCLEOTIDE SEQUENCE [LARGE SCALE GENOMIC DNA]</scope>
    <source>
        <strain evidence="1 2">SL54</strain>
    </source>
</reference>
<dbReference type="RefSeq" id="WP_271322065.1">
    <property type="nucleotide sequence ID" value="NZ_JAAGKO020000040.1"/>
</dbReference>
<organism evidence="1 2">
    <name type="scientific">Streptantibioticus silvisoli</name>
    <dbReference type="NCBI Taxonomy" id="2705255"/>
    <lineage>
        <taxon>Bacteria</taxon>
        <taxon>Bacillati</taxon>
        <taxon>Actinomycetota</taxon>
        <taxon>Actinomycetes</taxon>
        <taxon>Kitasatosporales</taxon>
        <taxon>Streptomycetaceae</taxon>
        <taxon>Streptantibioticus</taxon>
    </lineage>
</organism>
<gene>
    <name evidence="1" type="ORF">POF43_024115</name>
</gene>
<dbReference type="EMBL" id="JAAGKO020000040">
    <property type="protein sequence ID" value="MDI5965775.1"/>
    <property type="molecule type" value="Genomic_DNA"/>
</dbReference>
<comment type="caution">
    <text evidence="1">The sequence shown here is derived from an EMBL/GenBank/DDBJ whole genome shotgun (WGS) entry which is preliminary data.</text>
</comment>
<accession>A0ABT6W4U3</accession>
<proteinExistence type="predicted"/>
<name>A0ABT6W4U3_9ACTN</name>
<sequence>MTIDDQRARLVAYLTQAGLSTRRAQANIETLLATAAATGHDGQHQYLSTGCLHGDMRLPDGRTGHQYCQGETGVCGAKTPASCKFCRTPCQCPCHLDKETP</sequence>
<dbReference type="Proteomes" id="UP001156398">
    <property type="component" value="Unassembled WGS sequence"/>
</dbReference>
<evidence type="ECO:0000313" key="2">
    <source>
        <dbReference type="Proteomes" id="UP001156398"/>
    </source>
</evidence>
<keyword evidence="2" id="KW-1185">Reference proteome</keyword>
<protein>
    <submittedName>
        <fullName evidence="1">Uncharacterized protein</fullName>
    </submittedName>
</protein>